<dbReference type="SUPFAM" id="SSF55797">
    <property type="entry name" value="PR-1-like"/>
    <property type="match status" value="1"/>
</dbReference>
<dbReference type="InterPro" id="IPR014044">
    <property type="entry name" value="CAP_dom"/>
</dbReference>
<name>A0A0N5BL45_STREA</name>
<proteinExistence type="predicted"/>
<dbReference type="WBParaSite" id="SPAL_0000664600.1">
    <property type="protein sequence ID" value="SPAL_0000664600.1"/>
    <property type="gene ID" value="SPAL_0000664600"/>
</dbReference>
<accession>A0A0N5BL45</accession>
<dbReference type="Proteomes" id="UP000046392">
    <property type="component" value="Unplaced"/>
</dbReference>
<feature type="compositionally biased region" description="Low complexity" evidence="1">
    <location>
        <begin position="84"/>
        <end position="97"/>
    </location>
</feature>
<dbReference type="SMART" id="SM00198">
    <property type="entry name" value="SCP"/>
    <property type="match status" value="1"/>
</dbReference>
<dbReference type="InterPro" id="IPR001283">
    <property type="entry name" value="CRISP-related"/>
</dbReference>
<dbReference type="AlphaFoldDB" id="A0A0N5BL45"/>
<keyword evidence="3" id="KW-1185">Reference proteome</keyword>
<protein>
    <submittedName>
        <fullName evidence="4">SCP domain-containing protein</fullName>
    </submittedName>
</protein>
<evidence type="ECO:0000313" key="4">
    <source>
        <dbReference type="WBParaSite" id="SPAL_0000664600.1"/>
    </source>
</evidence>
<evidence type="ECO:0000313" key="3">
    <source>
        <dbReference type="Proteomes" id="UP000046392"/>
    </source>
</evidence>
<dbReference type="Gene3D" id="3.40.33.10">
    <property type="entry name" value="CAP"/>
    <property type="match status" value="1"/>
</dbReference>
<feature type="compositionally biased region" description="Low complexity" evidence="1">
    <location>
        <begin position="104"/>
        <end position="123"/>
    </location>
</feature>
<organism evidence="3 4">
    <name type="scientific">Strongyloides papillosus</name>
    <name type="common">Intestinal threadworm</name>
    <dbReference type="NCBI Taxonomy" id="174720"/>
    <lineage>
        <taxon>Eukaryota</taxon>
        <taxon>Metazoa</taxon>
        <taxon>Ecdysozoa</taxon>
        <taxon>Nematoda</taxon>
        <taxon>Chromadorea</taxon>
        <taxon>Rhabditida</taxon>
        <taxon>Tylenchina</taxon>
        <taxon>Panagrolaimomorpha</taxon>
        <taxon>Strongyloidoidea</taxon>
        <taxon>Strongyloididae</taxon>
        <taxon>Strongyloides</taxon>
    </lineage>
</organism>
<evidence type="ECO:0000259" key="2">
    <source>
        <dbReference type="SMART" id="SM00198"/>
    </source>
</evidence>
<feature type="region of interest" description="Disordered" evidence="1">
    <location>
        <begin position="33"/>
        <end position="123"/>
    </location>
</feature>
<dbReference type="Pfam" id="PF00188">
    <property type="entry name" value="CAP"/>
    <property type="match status" value="1"/>
</dbReference>
<sequence>MIQNDIPTKQFINHDSINAYASENIEIKYVEKRKSNGKRSKTIQKKVVTKKTTKRMTPKKPLGKTTKKPLGNTTKKPLVKKTTTRTSTSRKTQSTRTTPRKITPKTTTTKKPPSRITTSKSTTTSKPVKYKEYIDEIVKEINNIRKYYKTPELEVNSNLAREAQKLADKLLKTKKWEDYKNNTFGVIIYFTPSIEDQYDPIIRWFYGFEKIDYKNLEKTIPPALSQITWVSSKKIGCAISEENPENGALLLCLFSPKGNIPGEYNKNIRIKPNKA</sequence>
<feature type="domain" description="SCP" evidence="2">
    <location>
        <begin position="132"/>
        <end position="262"/>
    </location>
</feature>
<dbReference type="InterPro" id="IPR035940">
    <property type="entry name" value="CAP_sf"/>
</dbReference>
<dbReference type="PANTHER" id="PTHR10334">
    <property type="entry name" value="CYSTEINE-RICH SECRETORY PROTEIN-RELATED"/>
    <property type="match status" value="1"/>
</dbReference>
<feature type="compositionally biased region" description="Basic residues" evidence="1">
    <location>
        <begin position="35"/>
        <end position="67"/>
    </location>
</feature>
<evidence type="ECO:0000256" key="1">
    <source>
        <dbReference type="SAM" id="MobiDB-lite"/>
    </source>
</evidence>
<reference evidence="4" key="1">
    <citation type="submission" date="2017-02" db="UniProtKB">
        <authorList>
            <consortium name="WormBaseParasite"/>
        </authorList>
    </citation>
    <scope>IDENTIFICATION</scope>
</reference>